<feature type="domain" description="N-acetyltransferase" evidence="1">
    <location>
        <begin position="1"/>
        <end position="140"/>
    </location>
</feature>
<keyword evidence="2" id="KW-0808">Transferase</keyword>
<evidence type="ECO:0000313" key="2">
    <source>
        <dbReference type="EMBL" id="SEB64487.1"/>
    </source>
</evidence>
<dbReference type="GO" id="GO:0016747">
    <property type="term" value="F:acyltransferase activity, transferring groups other than amino-acyl groups"/>
    <property type="evidence" value="ECO:0007669"/>
    <property type="project" value="InterPro"/>
</dbReference>
<keyword evidence="3" id="KW-1185">Reference proteome</keyword>
<evidence type="ECO:0000313" key="3">
    <source>
        <dbReference type="Proteomes" id="UP000199064"/>
    </source>
</evidence>
<accession>A0A1H4L167</accession>
<dbReference type="AlphaFoldDB" id="A0A1H4L167"/>
<dbReference type="Proteomes" id="UP000199064">
    <property type="component" value="Unassembled WGS sequence"/>
</dbReference>
<dbReference type="EMBL" id="FNSL01000001">
    <property type="protein sequence ID" value="SEB64487.1"/>
    <property type="molecule type" value="Genomic_DNA"/>
</dbReference>
<reference evidence="3" key="1">
    <citation type="submission" date="2016-10" db="EMBL/GenBank/DDBJ databases">
        <authorList>
            <person name="Varghese N."/>
            <person name="Submissions S."/>
        </authorList>
    </citation>
    <scope>NUCLEOTIDE SEQUENCE [LARGE SCALE GENOMIC DNA]</scope>
    <source>
        <strain evidence="3">ES.061</strain>
    </source>
</reference>
<protein>
    <submittedName>
        <fullName evidence="2">Acetyltransferase (GNAT) family protein</fullName>
    </submittedName>
</protein>
<dbReference type="Gene3D" id="3.40.630.30">
    <property type="match status" value="1"/>
</dbReference>
<dbReference type="Pfam" id="PF00583">
    <property type="entry name" value="Acetyltransf_1"/>
    <property type="match status" value="1"/>
</dbReference>
<dbReference type="PANTHER" id="PTHR43072">
    <property type="entry name" value="N-ACETYLTRANSFERASE"/>
    <property type="match status" value="1"/>
</dbReference>
<dbReference type="PROSITE" id="PS51186">
    <property type="entry name" value="GNAT"/>
    <property type="match status" value="1"/>
</dbReference>
<dbReference type="InterPro" id="IPR016181">
    <property type="entry name" value="Acyl_CoA_acyltransferase"/>
</dbReference>
<dbReference type="CDD" id="cd04301">
    <property type="entry name" value="NAT_SF"/>
    <property type="match status" value="1"/>
</dbReference>
<dbReference type="SUPFAM" id="SSF55729">
    <property type="entry name" value="Acyl-CoA N-acyltransferases (Nat)"/>
    <property type="match status" value="1"/>
</dbReference>
<sequence length="145" mass="15962">MIVTIEITDTPDEAALARVETELATFNDADVGPSEKATLAILVRDERGAVVAGISGYTAWGWLYVQKLWVDESLRGQGMAGRMLTAAEEEAERRGCHGAYIDTFNPGAEKAYTRQGYKEFGRMDDFPKGRSRIFLQKRLGPAASD</sequence>
<name>A0A1H4L167_9HYPH</name>
<proteinExistence type="predicted"/>
<dbReference type="InterPro" id="IPR000182">
    <property type="entry name" value="GNAT_dom"/>
</dbReference>
<gene>
    <name evidence="2" type="ORF">SAMN05216452_2584</name>
</gene>
<organism evidence="2 3">
    <name type="scientific">Nitratireductor aquibiodomus</name>
    <dbReference type="NCBI Taxonomy" id="204799"/>
    <lineage>
        <taxon>Bacteria</taxon>
        <taxon>Pseudomonadati</taxon>
        <taxon>Pseudomonadota</taxon>
        <taxon>Alphaproteobacteria</taxon>
        <taxon>Hyphomicrobiales</taxon>
        <taxon>Phyllobacteriaceae</taxon>
        <taxon>Nitratireductor</taxon>
    </lineage>
</organism>
<evidence type="ECO:0000259" key="1">
    <source>
        <dbReference type="PROSITE" id="PS51186"/>
    </source>
</evidence>
<dbReference type="RefSeq" id="WP_007010537.1">
    <property type="nucleotide sequence ID" value="NZ_FNSL01000001.1"/>
</dbReference>